<dbReference type="OrthoDB" id="1707820at2"/>
<proteinExistence type="predicted"/>
<name>A0A5C6WB08_9BACI</name>
<accession>A0A5C6WB08</accession>
<sequence>MANLNELELQNLRHLIGGHETCATKLDTFAQQCTDPQIKSMLQNHANSARQTKQQLMTYLG</sequence>
<comment type="caution">
    <text evidence="1">The sequence shown here is derived from an EMBL/GenBank/DDBJ whole genome shotgun (WGS) entry which is preliminary data.</text>
</comment>
<dbReference type="RefSeq" id="WP_146945873.1">
    <property type="nucleotide sequence ID" value="NZ_VOQF01000001.1"/>
</dbReference>
<dbReference type="Pfam" id="PF07875">
    <property type="entry name" value="Coat_F"/>
    <property type="match status" value="1"/>
</dbReference>
<dbReference type="Proteomes" id="UP000321363">
    <property type="component" value="Unassembled WGS sequence"/>
</dbReference>
<gene>
    <name evidence="1" type="ORF">FS935_02120</name>
</gene>
<organism evidence="1 2">
    <name type="scientific">Metabacillus litoralis</name>
    <dbReference type="NCBI Taxonomy" id="152268"/>
    <lineage>
        <taxon>Bacteria</taxon>
        <taxon>Bacillati</taxon>
        <taxon>Bacillota</taxon>
        <taxon>Bacilli</taxon>
        <taxon>Bacillales</taxon>
        <taxon>Bacillaceae</taxon>
        <taxon>Metabacillus</taxon>
    </lineage>
</organism>
<protein>
    <recommendedName>
        <fullName evidence="3">Spore coat protein</fullName>
    </recommendedName>
</protein>
<evidence type="ECO:0000313" key="1">
    <source>
        <dbReference type="EMBL" id="TXC93012.1"/>
    </source>
</evidence>
<dbReference type="InterPro" id="IPR012851">
    <property type="entry name" value="Spore_coat_CotF-like"/>
</dbReference>
<evidence type="ECO:0008006" key="3">
    <source>
        <dbReference type="Google" id="ProtNLM"/>
    </source>
</evidence>
<dbReference type="AlphaFoldDB" id="A0A5C6WB08"/>
<reference evidence="1 2" key="1">
    <citation type="journal article" date="2005" name="Int. J. Syst. Evol. Microbiol.">
        <title>Bacillus litoralis sp. nov., isolated from a tidal flat of the Yellow Sea in Korea.</title>
        <authorList>
            <person name="Yoon J.H."/>
            <person name="Oh T.K."/>
        </authorList>
    </citation>
    <scope>NUCLEOTIDE SEQUENCE [LARGE SCALE GENOMIC DNA]</scope>
    <source>
        <strain evidence="1 2">SW-211</strain>
    </source>
</reference>
<evidence type="ECO:0000313" key="2">
    <source>
        <dbReference type="Proteomes" id="UP000321363"/>
    </source>
</evidence>
<keyword evidence="2" id="KW-1185">Reference proteome</keyword>
<dbReference type="EMBL" id="VOQF01000001">
    <property type="protein sequence ID" value="TXC93012.1"/>
    <property type="molecule type" value="Genomic_DNA"/>
</dbReference>